<dbReference type="PROSITE" id="PS50297">
    <property type="entry name" value="ANK_REP_REGION"/>
    <property type="match status" value="5"/>
</dbReference>
<dbReference type="PROSITE" id="PS50088">
    <property type="entry name" value="ANK_REPEAT"/>
    <property type="match status" value="6"/>
</dbReference>
<evidence type="ECO:0000256" key="2">
    <source>
        <dbReference type="ARBA" id="ARBA00023043"/>
    </source>
</evidence>
<comment type="caution">
    <text evidence="5">The sequence shown here is derived from an EMBL/GenBank/DDBJ whole genome shotgun (WGS) entry which is preliminary data.</text>
</comment>
<dbReference type="Pfam" id="PF00023">
    <property type="entry name" value="Ank"/>
    <property type="match status" value="1"/>
</dbReference>
<feature type="repeat" description="ANK" evidence="3">
    <location>
        <begin position="135"/>
        <end position="167"/>
    </location>
</feature>
<proteinExistence type="predicted"/>
<dbReference type="OrthoDB" id="194358at2759"/>
<feature type="repeat" description="ANK" evidence="3">
    <location>
        <begin position="102"/>
        <end position="134"/>
    </location>
</feature>
<dbReference type="AlphaFoldDB" id="A0A9N9FMM8"/>
<feature type="repeat" description="ANK" evidence="3">
    <location>
        <begin position="168"/>
        <end position="200"/>
    </location>
</feature>
<feature type="repeat" description="ANK" evidence="3">
    <location>
        <begin position="261"/>
        <end position="293"/>
    </location>
</feature>
<organism evidence="5 6">
    <name type="scientific">Dentiscutata erythropus</name>
    <dbReference type="NCBI Taxonomy" id="1348616"/>
    <lineage>
        <taxon>Eukaryota</taxon>
        <taxon>Fungi</taxon>
        <taxon>Fungi incertae sedis</taxon>
        <taxon>Mucoromycota</taxon>
        <taxon>Glomeromycotina</taxon>
        <taxon>Glomeromycetes</taxon>
        <taxon>Diversisporales</taxon>
        <taxon>Gigasporaceae</taxon>
        <taxon>Dentiscutata</taxon>
    </lineage>
</organism>
<accession>A0A9N9FMM8</accession>
<dbReference type="Pfam" id="PF13637">
    <property type="entry name" value="Ank_4"/>
    <property type="match status" value="1"/>
</dbReference>
<dbReference type="PANTHER" id="PTHR24198:SF165">
    <property type="entry name" value="ANKYRIN REPEAT-CONTAINING PROTEIN-RELATED"/>
    <property type="match status" value="1"/>
</dbReference>
<dbReference type="InterPro" id="IPR002110">
    <property type="entry name" value="Ankyrin_rpt"/>
</dbReference>
<keyword evidence="2 3" id="KW-0040">ANK repeat</keyword>
<keyword evidence="1" id="KW-0677">Repeat</keyword>
<feature type="non-terminal residue" evidence="5">
    <location>
        <position position="1"/>
    </location>
</feature>
<dbReference type="SMART" id="SM00248">
    <property type="entry name" value="ANK"/>
    <property type="match status" value="8"/>
</dbReference>
<feature type="repeat" description="ANK" evidence="3">
    <location>
        <begin position="294"/>
        <end position="326"/>
    </location>
</feature>
<reference evidence="5" key="1">
    <citation type="submission" date="2021-06" db="EMBL/GenBank/DDBJ databases">
        <authorList>
            <person name="Kallberg Y."/>
            <person name="Tangrot J."/>
            <person name="Rosling A."/>
        </authorList>
    </citation>
    <scope>NUCLEOTIDE SEQUENCE</scope>
    <source>
        <strain evidence="5">MA453B</strain>
    </source>
</reference>
<feature type="coiled-coil region" evidence="4">
    <location>
        <begin position="514"/>
        <end position="541"/>
    </location>
</feature>
<evidence type="ECO:0000313" key="5">
    <source>
        <dbReference type="EMBL" id="CAG8546960.1"/>
    </source>
</evidence>
<protein>
    <submittedName>
        <fullName evidence="5">7846_t:CDS:1</fullName>
    </submittedName>
</protein>
<gene>
    <name evidence="5" type="ORF">DERYTH_LOCUS5079</name>
</gene>
<dbReference type="Gene3D" id="1.25.40.20">
    <property type="entry name" value="Ankyrin repeat-containing domain"/>
    <property type="match status" value="3"/>
</dbReference>
<feature type="coiled-coil region" evidence="4">
    <location>
        <begin position="456"/>
        <end position="490"/>
    </location>
</feature>
<evidence type="ECO:0000256" key="1">
    <source>
        <dbReference type="ARBA" id="ARBA00022737"/>
    </source>
</evidence>
<evidence type="ECO:0000313" key="6">
    <source>
        <dbReference type="Proteomes" id="UP000789405"/>
    </source>
</evidence>
<keyword evidence="4" id="KW-0175">Coiled coil</keyword>
<sequence>SLLFDKILNDMDEPGEFDGSNSKQCSACYSKILQKAEDYLWGPSRQRGHKKIESVIKEYKAEVNHKNQNGKTALHWAAKNGCTFIVENLIENKAQVNDSDNNGDTPLFYAVEAGYENVINFLINHQADVNHINNNGEIALHKAAYRGHRKVVQILLEKNAKIKFASNNGWTALHFAAAAGHIGVIKILLEHNGNIKTTSEYSKTALYCAAENKHTETVKYLLEVEARSDKDFNKQYFYHIYFAAKKRYDNAVKLLLETTNNDYIRLHYIAGKGYIKAVKFLLKAGAKQDIIDENGRTPLHWAAFEDDEEIVKDLVGKNINLVEFTDNNKETALYEAVWNGHMNIVEFLHNQDKKINCENISGWKPLHIAAISCQVEVKENKQTLEEEQSELKKKLVLRQILEILKIVGQTISVVGGPIGIASGVIKGGDNIVKAFISEENKSKSKFEIPQDIKDSLKNMKEMVKSEENEIKIAEQQLKKLSYECNKYTDLSNIKVNLIKIQKKLSEVNFKKTIVKEIKDELVQIQTKLEELKKKNENATANQKTSVKLRVIQDFKVGIETIENVIELYVKYQEDKERLDALSNSIKQADDENKINNKSHVFLDLTKWKVQNSLESIRNEIQKISKGFDIQEDTICYMEKLDEGRTTLINIYDCVQDYYDQANLASYIAHIYSATNEESATIELEQEIRANILTGHFKRAKSAFNQWVFPLANEYLKALNSLDQDIDNNKDIDSIISQINILHSVIQERKLAINNEDRFLVKEEFSSEYESSNPFFVWEGNIYSQEISKLLSGEEITIKAEITKSDHDDKNAIKIGIKFKSENETIQNEIDRELKHFNVNMFI</sequence>
<dbReference type="Pfam" id="PF12796">
    <property type="entry name" value="Ank_2"/>
    <property type="match status" value="2"/>
</dbReference>
<keyword evidence="6" id="KW-1185">Reference proteome</keyword>
<evidence type="ECO:0000256" key="3">
    <source>
        <dbReference type="PROSITE-ProRule" id="PRU00023"/>
    </source>
</evidence>
<dbReference type="PANTHER" id="PTHR24198">
    <property type="entry name" value="ANKYRIN REPEAT AND PROTEIN KINASE DOMAIN-CONTAINING PROTEIN"/>
    <property type="match status" value="1"/>
</dbReference>
<feature type="repeat" description="ANK" evidence="3">
    <location>
        <begin position="69"/>
        <end position="101"/>
    </location>
</feature>
<dbReference type="EMBL" id="CAJVPY010002058">
    <property type="protein sequence ID" value="CAG8546960.1"/>
    <property type="molecule type" value="Genomic_DNA"/>
</dbReference>
<dbReference type="Proteomes" id="UP000789405">
    <property type="component" value="Unassembled WGS sequence"/>
</dbReference>
<dbReference type="InterPro" id="IPR036770">
    <property type="entry name" value="Ankyrin_rpt-contain_sf"/>
</dbReference>
<dbReference type="SUPFAM" id="SSF48403">
    <property type="entry name" value="Ankyrin repeat"/>
    <property type="match status" value="1"/>
</dbReference>
<name>A0A9N9FMM8_9GLOM</name>
<evidence type="ECO:0000256" key="4">
    <source>
        <dbReference type="SAM" id="Coils"/>
    </source>
</evidence>